<comment type="subcellular location">
    <subcellularLocation>
        <location evidence="1">Nucleus</location>
    </subcellularLocation>
</comment>
<reference evidence="5" key="1">
    <citation type="submission" date="2022-11" db="UniProtKB">
        <authorList>
            <consortium name="WormBaseParasite"/>
        </authorList>
    </citation>
    <scope>IDENTIFICATION</scope>
</reference>
<feature type="compositionally biased region" description="Polar residues" evidence="3">
    <location>
        <begin position="2031"/>
        <end position="2053"/>
    </location>
</feature>
<feature type="region of interest" description="Disordered" evidence="3">
    <location>
        <begin position="1924"/>
        <end position="1967"/>
    </location>
</feature>
<dbReference type="GO" id="GO:0031491">
    <property type="term" value="F:nucleosome binding"/>
    <property type="evidence" value="ECO:0007669"/>
    <property type="project" value="TreeGrafter"/>
</dbReference>
<sequence>MFPPILTNRTLNSTNLSTIDKSQCSLSPKDATTSNIDTELMADLNAAEQMLSVQAAKKQNKFFFTCPDIQREQSPERSDYSDYVDDDWSSIEDGENPRASREAQEAEIEDKYRSALNFLEEGNAERAVSIFSTLLLHPIMTKYHIPDWSAYDWKRAIADTPQKIVPNMAKLFFNINLAMIGLVEDPLQFYVQALSIRPDFKDLWFNCGQFAISRRDWRSAEFCMTQCEDEFRALEALSLIRYLNNDYFKCTAVLQRVFESCPEHQTGHVIRQLISESSPFWTECHSKLFSRDISEFCVEKLQKDKILRNFETFQRECIRPDDKCSSLFFQRVTSSLPISGWSFLSDNSLSLRSNASSSNLKKTASPFLSWMSKCRSWAVSKGAANFPEQIALTEDSDGRAEGEAGNRAQIVFQDACVDQEVTNCNKNTKMPQAEIIDNEPETQDELSLRRSMRLIDDLNYFGNSLQPRPDDALNRQFNALTLMGFEDNDLEEQQIALSNHRHTVHFKSDSISTKETTKYPNTLRSFLGWVAFEQDPFMVLTLEEAEAFREVYVRWSGLCLGICPNATADLAVHQLAAELGSHRALSILQAFYGRRFLKRQKTFSNLFADGEEEIVGKSHLADSFRGTTMQFAQKSLNADNDVFRWVFDRIHSEQQQLRRGESDRPTVIERNEEINANSDESQQSMDCPNSSTVRRQLEVRYKWLIANLLPEELCLPNSEAFHFIHAFSELNSALGLMEPHWTLWSHAEFDIGCLTARNLKEVLRKRVRKFQLQQIDYLIETKRYEELKNVLLHQYDWASDSDDAHIKQMFLVIQCIRETDNSLTEIGLWISKILNEICRDDISDVLAKRSLRRCIHLLDELFPAGLIDRNLATESFFAAVGYYLGKLVQPALYEKSAQCSDLWRWCSKIAKFREGQLNVSELKAFYACDSALLDRRHPTKTTMLLAKGHEVLGKMKKCSRKEGMFLRLLIDEFLNTIRDPSVRLVLALPEYSDIRENVVSEIVQCLRCCLSDKFAQSRVRSNRIADHGSKLQWPVDRDFATKVLELILPPKLPEICSDIRVPSDFADLLIKAFDHLLEVDETQLRCLDEMLQSPFRLELEEKFDSDGLCCGYEERLQMSEEGKVRLENLTKIGNAEGEANTFSEFSAKCVYLLAYFHYRTGSGSGEEWLRKCLAIGGRHLPPNILASAWYALGRSLTYSYAIKNDEELLDKVEAYVFPFRMALFLHWEFAESHLDVGTIIYQLRTRFARFKVQRDVSKELRCKTQQKVEGMLQKCKVHFRLALHFNDSPKDVAWLSNYFLAKIAEKLGDPPETVLDLYYRCALALEEEGIQYLTKINRIKQTYFEPLEIHYKVHAYAHRYLGILNSPSFPPRTSFQCAKDLSTIHVYLKLFQHHGVQRRSMEDAHWSDAGFYEQPNLPKTWDRLLQPKSFKNNDVLRENVLSDDVEGEVADLIGSLVCASDLYFDIVRMCQTAFNVILQRFPHYKAFYRVARAFFDEKNFARCADILFDRLFLTGRKQKCNNFLENIVEIKRSDFERNGSFPYHLCKIVKLAVVASFKYDNIGRLKDLVVALTSYKPSSTSREILGEPLVKELLGMASRGFKSLAEKQQKLYGHDMQQLGKLIEQIEGVIGKLKKDGRCQKERSALETTLIACIQRRDKMSQRSDGHGIDLLESAAEVINVQQLNRLSSLTCRSHHTRKQQQFTAKLPIGLRATTLNASLSAEQNVAKSSVFSNAAPTQRQTHPLTMNSLASSSNLLQEQPTLPNSTAIHQSQNTNQKRLKPLDAEGFKMLHKILPSLGLNRIGLGMADKLRILQALFERLGYEFPKEKAAETSRIHEGGHSGKDNSLPTSCTKNDRPSTERKIQSETKRRRIISTHQSVSTTICVPNSDERTVTALSAFDEGMMQIPDQFVAVAAPSLQQKQQQHQKCAIGSTVGGPPPKVRRKDEALTENPSTSGSHIFPTKQSTKGVITLNVQKPTSSSHLQSNSQALPSSVSLALARQSVQTNGPPSLSSAASSSPAHLDHFPGLPRSTNSSLFPTSNASRQTQGQQQDNASLNYRNNEQQPDLLFGHLLNLQRVEQLRQLSERFGLNWNGGGSQSQRK</sequence>
<feature type="compositionally biased region" description="Acidic residues" evidence="3">
    <location>
        <begin position="82"/>
        <end position="94"/>
    </location>
</feature>
<accession>A0A914H487</accession>
<feature type="region of interest" description="Disordered" evidence="3">
    <location>
        <begin position="73"/>
        <end position="103"/>
    </location>
</feature>
<evidence type="ECO:0000256" key="2">
    <source>
        <dbReference type="ARBA" id="ARBA00023242"/>
    </source>
</evidence>
<proteinExistence type="predicted"/>
<protein>
    <submittedName>
        <fullName evidence="5">Uncharacterized protein</fullName>
    </submittedName>
</protein>
<dbReference type="WBParaSite" id="Gr19_v10_g13844.t4">
    <property type="protein sequence ID" value="Gr19_v10_g13844.t4"/>
    <property type="gene ID" value="Gr19_v10_g13844"/>
</dbReference>
<dbReference type="PANTHER" id="PTHR15502:SF7">
    <property type="entry name" value="CALCINEURIN-BINDING PROTEIN CABIN-1"/>
    <property type="match status" value="1"/>
</dbReference>
<evidence type="ECO:0000256" key="1">
    <source>
        <dbReference type="ARBA" id="ARBA00004123"/>
    </source>
</evidence>
<keyword evidence="2" id="KW-0539">Nucleus</keyword>
<feature type="compositionally biased region" description="Basic and acidic residues" evidence="3">
    <location>
        <begin position="1854"/>
        <end position="1868"/>
    </location>
</feature>
<name>A0A914H487_GLORO</name>
<evidence type="ECO:0000313" key="4">
    <source>
        <dbReference type="Proteomes" id="UP000887572"/>
    </source>
</evidence>
<evidence type="ECO:0000256" key="3">
    <source>
        <dbReference type="SAM" id="MobiDB-lite"/>
    </source>
</evidence>
<feature type="compositionally biased region" description="Low complexity" evidence="3">
    <location>
        <begin position="2009"/>
        <end position="2021"/>
    </location>
</feature>
<dbReference type="Proteomes" id="UP000887572">
    <property type="component" value="Unplaced"/>
</dbReference>
<dbReference type="SUPFAM" id="SSF48452">
    <property type="entry name" value="TPR-like"/>
    <property type="match status" value="1"/>
</dbReference>
<feature type="region of interest" description="Disordered" evidence="3">
    <location>
        <begin position="1832"/>
        <end position="1869"/>
    </location>
</feature>
<dbReference type="PANTHER" id="PTHR15502">
    <property type="entry name" value="CALCINEURIN-BINDING PROTEIN CABIN 1-RELATED"/>
    <property type="match status" value="1"/>
</dbReference>
<dbReference type="GO" id="GO:0006325">
    <property type="term" value="P:chromatin organization"/>
    <property type="evidence" value="ECO:0007669"/>
    <property type="project" value="InterPro"/>
</dbReference>
<feature type="compositionally biased region" description="Basic and acidic residues" evidence="3">
    <location>
        <begin position="1832"/>
        <end position="1844"/>
    </location>
</feature>
<evidence type="ECO:0000313" key="5">
    <source>
        <dbReference type="WBParaSite" id="Gr19_v10_g13844.t4"/>
    </source>
</evidence>
<dbReference type="InterPro" id="IPR011990">
    <property type="entry name" value="TPR-like_helical_dom_sf"/>
</dbReference>
<feature type="region of interest" description="Disordered" evidence="3">
    <location>
        <begin position="2003"/>
        <end position="2053"/>
    </location>
</feature>
<dbReference type="InterPro" id="IPR033053">
    <property type="entry name" value="Hir3/CABIN1"/>
</dbReference>
<organism evidence="4 5">
    <name type="scientific">Globodera rostochiensis</name>
    <name type="common">Golden nematode worm</name>
    <name type="synonym">Heterodera rostochiensis</name>
    <dbReference type="NCBI Taxonomy" id="31243"/>
    <lineage>
        <taxon>Eukaryota</taxon>
        <taxon>Metazoa</taxon>
        <taxon>Ecdysozoa</taxon>
        <taxon>Nematoda</taxon>
        <taxon>Chromadorea</taxon>
        <taxon>Rhabditida</taxon>
        <taxon>Tylenchina</taxon>
        <taxon>Tylenchomorpha</taxon>
        <taxon>Tylenchoidea</taxon>
        <taxon>Heteroderidae</taxon>
        <taxon>Heteroderinae</taxon>
        <taxon>Globodera</taxon>
    </lineage>
</organism>
<keyword evidence="4" id="KW-1185">Reference proteome</keyword>
<feature type="compositionally biased region" description="Polar residues" evidence="3">
    <location>
        <begin position="1951"/>
        <end position="1967"/>
    </location>
</feature>
<dbReference type="GO" id="GO:0005634">
    <property type="term" value="C:nucleus"/>
    <property type="evidence" value="ECO:0007669"/>
    <property type="project" value="UniProtKB-SubCell"/>
</dbReference>